<organism evidence="2 3">
    <name type="scientific">Elysia marginata</name>
    <dbReference type="NCBI Taxonomy" id="1093978"/>
    <lineage>
        <taxon>Eukaryota</taxon>
        <taxon>Metazoa</taxon>
        <taxon>Spiralia</taxon>
        <taxon>Lophotrochozoa</taxon>
        <taxon>Mollusca</taxon>
        <taxon>Gastropoda</taxon>
        <taxon>Heterobranchia</taxon>
        <taxon>Euthyneura</taxon>
        <taxon>Panpulmonata</taxon>
        <taxon>Sacoglossa</taxon>
        <taxon>Placobranchoidea</taxon>
        <taxon>Plakobranchidae</taxon>
        <taxon>Elysia</taxon>
    </lineage>
</organism>
<accession>A0AAV4I947</accession>
<evidence type="ECO:0000313" key="2">
    <source>
        <dbReference type="EMBL" id="GFS06046.1"/>
    </source>
</evidence>
<dbReference type="Proteomes" id="UP000762676">
    <property type="component" value="Unassembled WGS sequence"/>
</dbReference>
<dbReference type="EMBL" id="BMAT01006091">
    <property type="protein sequence ID" value="GFS06046.1"/>
    <property type="molecule type" value="Genomic_DNA"/>
</dbReference>
<feature type="region of interest" description="Disordered" evidence="1">
    <location>
        <begin position="15"/>
        <end position="63"/>
    </location>
</feature>
<proteinExistence type="predicted"/>
<sequence length="344" mass="36507">MHFCFKVLQDISSDEFSISPSPTSPSSPLGGLSGSRTDKLQQPLSSSLQGSNEPRLQPMLNHKRVNSDGSFGFEGVLLSDDLMNFPPIGSSTSLASGSSSGCGSGPGDVTNPVRCEARNELEQDSENVSQTDVNLRESKGPKRSSATCQIGSWVDADLPRMKMNSQPDSGALSKRTESSFDAEEERRSGTFLKSNHFAACQDNAINHSSPVTVPRREALKTVGSVNSLGSWQVIDSAEHLKSLDPSNTKSSQTEATSIGSCNVALAINMSTLRCQRLDAVSRLFHTAYYAALSDEMGEDWQKLGASGGGGGALSSLFNSLVGQVGFKSSSRGDKQDRVRSGSAV</sequence>
<name>A0AAV4I947_9GAST</name>
<feature type="compositionally biased region" description="Basic and acidic residues" evidence="1">
    <location>
        <begin position="174"/>
        <end position="185"/>
    </location>
</feature>
<gene>
    <name evidence="2" type="ORF">ElyMa_002954600</name>
</gene>
<protein>
    <submittedName>
        <fullName evidence="2">Uncharacterized protein</fullName>
    </submittedName>
</protein>
<evidence type="ECO:0000313" key="3">
    <source>
        <dbReference type="Proteomes" id="UP000762676"/>
    </source>
</evidence>
<feature type="compositionally biased region" description="Low complexity" evidence="1">
    <location>
        <begin position="17"/>
        <end position="30"/>
    </location>
</feature>
<comment type="caution">
    <text evidence="2">The sequence shown here is derived from an EMBL/GenBank/DDBJ whole genome shotgun (WGS) entry which is preliminary data.</text>
</comment>
<reference evidence="2 3" key="1">
    <citation type="journal article" date="2021" name="Elife">
        <title>Chloroplast acquisition without the gene transfer in kleptoplastic sea slugs, Plakobranchus ocellatus.</title>
        <authorList>
            <person name="Maeda T."/>
            <person name="Takahashi S."/>
            <person name="Yoshida T."/>
            <person name="Shimamura S."/>
            <person name="Takaki Y."/>
            <person name="Nagai Y."/>
            <person name="Toyoda A."/>
            <person name="Suzuki Y."/>
            <person name="Arimoto A."/>
            <person name="Ishii H."/>
            <person name="Satoh N."/>
            <person name="Nishiyama T."/>
            <person name="Hasebe M."/>
            <person name="Maruyama T."/>
            <person name="Minagawa J."/>
            <person name="Obokata J."/>
            <person name="Shigenobu S."/>
        </authorList>
    </citation>
    <scope>NUCLEOTIDE SEQUENCE [LARGE SCALE GENOMIC DNA]</scope>
</reference>
<evidence type="ECO:0000256" key="1">
    <source>
        <dbReference type="SAM" id="MobiDB-lite"/>
    </source>
</evidence>
<feature type="compositionally biased region" description="Low complexity" evidence="1">
    <location>
        <begin position="40"/>
        <end position="49"/>
    </location>
</feature>
<keyword evidence="3" id="KW-1185">Reference proteome</keyword>
<dbReference type="AlphaFoldDB" id="A0AAV4I947"/>
<feature type="region of interest" description="Disordered" evidence="1">
    <location>
        <begin position="92"/>
        <end position="185"/>
    </location>
</feature>